<comment type="caution">
    <text evidence="3">The sequence shown here is derived from an EMBL/GenBank/DDBJ whole genome shotgun (WGS) entry which is preliminary data.</text>
</comment>
<feature type="non-terminal residue" evidence="3">
    <location>
        <position position="216"/>
    </location>
</feature>
<evidence type="ECO:0000259" key="2">
    <source>
        <dbReference type="PROSITE" id="PS50041"/>
    </source>
</evidence>
<keyword evidence="1" id="KW-0472">Membrane</keyword>
<feature type="domain" description="C-type lectin" evidence="2">
    <location>
        <begin position="42"/>
        <end position="160"/>
    </location>
</feature>
<evidence type="ECO:0000313" key="4">
    <source>
        <dbReference type="Proteomes" id="UP000271974"/>
    </source>
</evidence>
<gene>
    <name evidence="3" type="ORF">EGW08_008506</name>
</gene>
<keyword evidence="1" id="KW-1133">Transmembrane helix</keyword>
<reference evidence="3 4" key="1">
    <citation type="submission" date="2019-01" db="EMBL/GenBank/DDBJ databases">
        <title>A draft genome assembly of the solar-powered sea slug Elysia chlorotica.</title>
        <authorList>
            <person name="Cai H."/>
            <person name="Li Q."/>
            <person name="Fang X."/>
            <person name="Li J."/>
            <person name="Curtis N.E."/>
            <person name="Altenburger A."/>
            <person name="Shibata T."/>
            <person name="Feng M."/>
            <person name="Maeda T."/>
            <person name="Schwartz J.A."/>
            <person name="Shigenobu S."/>
            <person name="Lundholm N."/>
            <person name="Nishiyama T."/>
            <person name="Yang H."/>
            <person name="Hasebe M."/>
            <person name="Li S."/>
            <person name="Pierce S.K."/>
            <person name="Wang J."/>
        </authorList>
    </citation>
    <scope>NUCLEOTIDE SEQUENCE [LARGE SCALE GENOMIC DNA]</scope>
    <source>
        <strain evidence="3">EC2010</strain>
        <tissue evidence="3">Whole organism of an adult</tissue>
    </source>
</reference>
<dbReference type="Pfam" id="PF00059">
    <property type="entry name" value="Lectin_C"/>
    <property type="match status" value="1"/>
</dbReference>
<dbReference type="PANTHER" id="PTHR22803">
    <property type="entry name" value="MANNOSE, PHOSPHOLIPASE, LECTIN RECEPTOR RELATED"/>
    <property type="match status" value="1"/>
</dbReference>
<feature type="transmembrane region" description="Helical" evidence="1">
    <location>
        <begin position="6"/>
        <end position="23"/>
    </location>
</feature>
<sequence>MKVLEIYTFLSAGHIVFIYLFGIKGTKCREIVCPRLWTFSPESETCVKVYKDPQSWHAARVTCQRYQADLVVIWNKPMDQFVYDQVVAIEIKMYWIGINDIANEGHFEYIDNITQVTYFNWESGLPNNAFAQNCVILNRRRDTMFWDDQLCSKKFFFICEYPGRCPPTPSVSRRGEFCVEVRKDARVSWTEARLRCRWSYGQLVTILNDEMNSLIW</sequence>
<dbReference type="PROSITE" id="PS50041">
    <property type="entry name" value="C_TYPE_LECTIN_2"/>
    <property type="match status" value="1"/>
</dbReference>
<dbReference type="InterPro" id="IPR016186">
    <property type="entry name" value="C-type_lectin-like/link_sf"/>
</dbReference>
<organism evidence="3 4">
    <name type="scientific">Elysia chlorotica</name>
    <name type="common">Eastern emerald elysia</name>
    <name type="synonym">Sea slug</name>
    <dbReference type="NCBI Taxonomy" id="188477"/>
    <lineage>
        <taxon>Eukaryota</taxon>
        <taxon>Metazoa</taxon>
        <taxon>Spiralia</taxon>
        <taxon>Lophotrochozoa</taxon>
        <taxon>Mollusca</taxon>
        <taxon>Gastropoda</taxon>
        <taxon>Heterobranchia</taxon>
        <taxon>Euthyneura</taxon>
        <taxon>Panpulmonata</taxon>
        <taxon>Sacoglossa</taxon>
        <taxon>Placobranchoidea</taxon>
        <taxon>Plakobranchidae</taxon>
        <taxon>Elysia</taxon>
    </lineage>
</organism>
<dbReference type="SMART" id="SM00034">
    <property type="entry name" value="CLECT"/>
    <property type="match status" value="1"/>
</dbReference>
<evidence type="ECO:0000313" key="3">
    <source>
        <dbReference type="EMBL" id="RUS83755.1"/>
    </source>
</evidence>
<name>A0A433TQ99_ELYCH</name>
<dbReference type="SUPFAM" id="SSF56436">
    <property type="entry name" value="C-type lectin-like"/>
    <property type="match status" value="2"/>
</dbReference>
<evidence type="ECO:0000256" key="1">
    <source>
        <dbReference type="SAM" id="Phobius"/>
    </source>
</evidence>
<proteinExistence type="predicted"/>
<dbReference type="InterPro" id="IPR001304">
    <property type="entry name" value="C-type_lectin-like"/>
</dbReference>
<keyword evidence="4" id="KW-1185">Reference proteome</keyword>
<dbReference type="Gene3D" id="3.10.100.10">
    <property type="entry name" value="Mannose-Binding Protein A, subunit A"/>
    <property type="match status" value="2"/>
</dbReference>
<dbReference type="CDD" id="cd00037">
    <property type="entry name" value="CLECT"/>
    <property type="match status" value="2"/>
</dbReference>
<dbReference type="InterPro" id="IPR016187">
    <property type="entry name" value="CTDL_fold"/>
</dbReference>
<keyword evidence="1" id="KW-0812">Transmembrane</keyword>
<dbReference type="OrthoDB" id="6162243at2759"/>
<dbReference type="EMBL" id="RQTK01000232">
    <property type="protein sequence ID" value="RUS83755.1"/>
    <property type="molecule type" value="Genomic_DNA"/>
</dbReference>
<dbReference type="Proteomes" id="UP000271974">
    <property type="component" value="Unassembled WGS sequence"/>
</dbReference>
<protein>
    <recommendedName>
        <fullName evidence="2">C-type lectin domain-containing protein</fullName>
    </recommendedName>
</protein>
<dbReference type="AlphaFoldDB" id="A0A433TQ99"/>
<accession>A0A433TQ99</accession>
<dbReference type="InterPro" id="IPR050111">
    <property type="entry name" value="C-type_lectin/snaclec_domain"/>
</dbReference>